<dbReference type="InterPro" id="IPR037523">
    <property type="entry name" value="VOC_core"/>
</dbReference>
<evidence type="ECO:0000313" key="2">
    <source>
        <dbReference type="EMBL" id="MBG9378374.1"/>
    </source>
</evidence>
<dbReference type="InterPro" id="IPR029068">
    <property type="entry name" value="Glyas_Bleomycin-R_OHBP_Dase"/>
</dbReference>
<sequence>METIAANTETSFAPVLYMPVVADALAYYQKAFNAVELRRWSGGDGTIHVAEMTIGNAMFHLHEITGKDAHFNEQPHSFITLGLFTANPDMMMQQALDAGGKLLNPMQDYDYGYRQGDVLDPFGHKWTLQQKI</sequence>
<dbReference type="SUPFAM" id="SSF54593">
    <property type="entry name" value="Glyoxalase/Bleomycin resistance protein/Dihydroxybiphenyl dioxygenase"/>
    <property type="match status" value="1"/>
</dbReference>
<keyword evidence="3" id="KW-1185">Reference proteome</keyword>
<dbReference type="PANTHER" id="PTHR34109">
    <property type="entry name" value="BNAUNNG04460D PROTEIN-RELATED"/>
    <property type="match status" value="1"/>
</dbReference>
<organism evidence="2 3">
    <name type="scientific">Panacibacter microcysteis</name>
    <dbReference type="NCBI Taxonomy" id="2793269"/>
    <lineage>
        <taxon>Bacteria</taxon>
        <taxon>Pseudomonadati</taxon>
        <taxon>Bacteroidota</taxon>
        <taxon>Chitinophagia</taxon>
        <taxon>Chitinophagales</taxon>
        <taxon>Chitinophagaceae</taxon>
        <taxon>Panacibacter</taxon>
    </lineage>
</organism>
<dbReference type="Proteomes" id="UP000628448">
    <property type="component" value="Unassembled WGS sequence"/>
</dbReference>
<evidence type="ECO:0000259" key="1">
    <source>
        <dbReference type="PROSITE" id="PS51819"/>
    </source>
</evidence>
<evidence type="ECO:0000313" key="3">
    <source>
        <dbReference type="Proteomes" id="UP000628448"/>
    </source>
</evidence>
<comment type="caution">
    <text evidence="2">The sequence shown here is derived from an EMBL/GenBank/DDBJ whole genome shotgun (WGS) entry which is preliminary data.</text>
</comment>
<protein>
    <submittedName>
        <fullName evidence="2">VOC family protein</fullName>
    </submittedName>
</protein>
<accession>A0A931GZR9</accession>
<reference evidence="2" key="1">
    <citation type="submission" date="2020-11" db="EMBL/GenBank/DDBJ databases">
        <title>Bacterial whole genome sequence for Panacibacter sp. DH6.</title>
        <authorList>
            <person name="Le V."/>
            <person name="Ko S."/>
            <person name="Ahn C.-Y."/>
            <person name="Oh H.-M."/>
        </authorList>
    </citation>
    <scope>NUCLEOTIDE SEQUENCE</scope>
    <source>
        <strain evidence="2">DH6</strain>
    </source>
</reference>
<dbReference type="Gene3D" id="3.30.720.120">
    <property type="match status" value="1"/>
</dbReference>
<proteinExistence type="predicted"/>
<dbReference type="Pfam" id="PF00903">
    <property type="entry name" value="Glyoxalase"/>
    <property type="match status" value="1"/>
</dbReference>
<gene>
    <name evidence="2" type="ORF">I5907_19200</name>
</gene>
<name>A0A931GZR9_9BACT</name>
<feature type="domain" description="VOC" evidence="1">
    <location>
        <begin position="9"/>
        <end position="131"/>
    </location>
</feature>
<dbReference type="Gene3D" id="3.30.720.110">
    <property type="match status" value="1"/>
</dbReference>
<dbReference type="PANTHER" id="PTHR34109:SF1">
    <property type="entry name" value="VOC DOMAIN-CONTAINING PROTEIN"/>
    <property type="match status" value="1"/>
</dbReference>
<dbReference type="InterPro" id="IPR004360">
    <property type="entry name" value="Glyas_Fos-R_dOase_dom"/>
</dbReference>
<dbReference type="AlphaFoldDB" id="A0A931GZR9"/>
<dbReference type="PROSITE" id="PS51819">
    <property type="entry name" value="VOC"/>
    <property type="match status" value="1"/>
</dbReference>
<dbReference type="EMBL" id="JADWYR010000002">
    <property type="protein sequence ID" value="MBG9378374.1"/>
    <property type="molecule type" value="Genomic_DNA"/>
</dbReference>